<dbReference type="InterPro" id="IPR002562">
    <property type="entry name" value="3'-5'_exonuclease_dom"/>
</dbReference>
<dbReference type="CDD" id="cd00105">
    <property type="entry name" value="KH-I"/>
    <property type="match status" value="1"/>
</dbReference>
<accession>A0ABC8STC6</accession>
<feature type="domain" description="K Homology" evidence="2">
    <location>
        <begin position="238"/>
        <end position="306"/>
    </location>
</feature>
<evidence type="ECO:0000259" key="2">
    <source>
        <dbReference type="SMART" id="SM00322"/>
    </source>
</evidence>
<dbReference type="InterPro" id="IPR036612">
    <property type="entry name" value="KH_dom_type_1_sf"/>
</dbReference>
<name>A0ABC8STC6_9AQUA</name>
<dbReference type="Gene3D" id="3.30.1370.10">
    <property type="entry name" value="K Homology domain, type 1"/>
    <property type="match status" value="1"/>
</dbReference>
<dbReference type="InterPro" id="IPR004088">
    <property type="entry name" value="KH_dom_type_1"/>
</dbReference>
<dbReference type="SMART" id="SM00322">
    <property type="entry name" value="KH"/>
    <property type="match status" value="1"/>
</dbReference>
<dbReference type="PANTHER" id="PTHR46814">
    <property type="entry name" value="EGALITARIAN, ISOFORM B"/>
    <property type="match status" value="1"/>
</dbReference>
<organism evidence="3 4">
    <name type="scientific">Ilex paraguariensis</name>
    <name type="common">yerba mate</name>
    <dbReference type="NCBI Taxonomy" id="185542"/>
    <lineage>
        <taxon>Eukaryota</taxon>
        <taxon>Viridiplantae</taxon>
        <taxon>Streptophyta</taxon>
        <taxon>Embryophyta</taxon>
        <taxon>Tracheophyta</taxon>
        <taxon>Spermatophyta</taxon>
        <taxon>Magnoliopsida</taxon>
        <taxon>eudicotyledons</taxon>
        <taxon>Gunneridae</taxon>
        <taxon>Pentapetalae</taxon>
        <taxon>asterids</taxon>
        <taxon>campanulids</taxon>
        <taxon>Aquifoliales</taxon>
        <taxon>Aquifoliaceae</taxon>
        <taxon>Ilex</taxon>
    </lineage>
</organism>
<dbReference type="Pfam" id="PF01612">
    <property type="entry name" value="DNA_pol_A_exo1"/>
    <property type="match status" value="1"/>
</dbReference>
<sequence>MDLKVVKITSLMKLTCLQFLFILSHMRLAFSDAIYLVDAIQGGEMLMKACKPALESSYITKVIHDCKRDSEALYFQFGIKLHNVVDIQIAYFLFEEQEGRTRVLADYISFVGLLADPRYCGISYVEKEEVRVLLRQTSGSFGKKEKLVVLALDEDPNFWTYGQLSELMVCAAADDVRFLLYIYHKMVAKLNQQSLWYLAVRGAMYCRCYCLNDNAFADWPSLPPIPDNLIADENAPEEEILCVLDVPPGKMGRVIGRRGASILSIKESCNAEVFIGGTRGPADKVFIIGPVQQVRKAEAMLRGECWMCFKKFILGIASRF</sequence>
<protein>
    <recommendedName>
        <fullName evidence="2">K Homology domain-containing protein</fullName>
    </recommendedName>
</protein>
<dbReference type="PROSITE" id="PS50084">
    <property type="entry name" value="KH_TYPE_1"/>
    <property type="match status" value="1"/>
</dbReference>
<dbReference type="SUPFAM" id="SSF54791">
    <property type="entry name" value="Eukaryotic type KH-domain (KH-domain type I)"/>
    <property type="match status" value="1"/>
</dbReference>
<dbReference type="AlphaFoldDB" id="A0ABC8STC6"/>
<dbReference type="PANTHER" id="PTHR46814:SF1">
    <property type="entry name" value="EGALITARIAN, ISOFORM B"/>
    <property type="match status" value="1"/>
</dbReference>
<evidence type="ECO:0000313" key="4">
    <source>
        <dbReference type="Proteomes" id="UP001642360"/>
    </source>
</evidence>
<reference evidence="3 4" key="1">
    <citation type="submission" date="2024-02" db="EMBL/GenBank/DDBJ databases">
        <authorList>
            <person name="Vignale AGUSTIN F."/>
            <person name="Sosa J E."/>
            <person name="Modenutti C."/>
        </authorList>
    </citation>
    <scope>NUCLEOTIDE SEQUENCE [LARGE SCALE GENOMIC DNA]</scope>
</reference>
<dbReference type="SUPFAM" id="SSF53098">
    <property type="entry name" value="Ribonuclease H-like"/>
    <property type="match status" value="1"/>
</dbReference>
<dbReference type="Pfam" id="PF00013">
    <property type="entry name" value="KH_1"/>
    <property type="match status" value="1"/>
</dbReference>
<proteinExistence type="predicted"/>
<dbReference type="InterPro" id="IPR004087">
    <property type="entry name" value="KH_dom"/>
</dbReference>
<dbReference type="EMBL" id="CAUOFW020003513">
    <property type="protein sequence ID" value="CAK9160399.1"/>
    <property type="molecule type" value="Genomic_DNA"/>
</dbReference>
<dbReference type="GO" id="GO:0003723">
    <property type="term" value="F:RNA binding"/>
    <property type="evidence" value="ECO:0007669"/>
    <property type="project" value="UniProtKB-UniRule"/>
</dbReference>
<dbReference type="InterPro" id="IPR036397">
    <property type="entry name" value="RNaseH_sf"/>
</dbReference>
<comment type="caution">
    <text evidence="3">The sequence shown here is derived from an EMBL/GenBank/DDBJ whole genome shotgun (WGS) entry which is preliminary data.</text>
</comment>
<dbReference type="Proteomes" id="UP001642360">
    <property type="component" value="Unassembled WGS sequence"/>
</dbReference>
<keyword evidence="4" id="KW-1185">Reference proteome</keyword>
<gene>
    <name evidence="3" type="ORF">ILEXP_LOCUS29150</name>
</gene>
<keyword evidence="1" id="KW-0694">RNA-binding</keyword>
<dbReference type="Gene3D" id="3.30.420.10">
    <property type="entry name" value="Ribonuclease H-like superfamily/Ribonuclease H"/>
    <property type="match status" value="1"/>
</dbReference>
<evidence type="ECO:0000256" key="1">
    <source>
        <dbReference type="PROSITE-ProRule" id="PRU00117"/>
    </source>
</evidence>
<evidence type="ECO:0000313" key="3">
    <source>
        <dbReference type="EMBL" id="CAK9160399.1"/>
    </source>
</evidence>
<dbReference type="InterPro" id="IPR012337">
    <property type="entry name" value="RNaseH-like_sf"/>
</dbReference>